<feature type="transmembrane region" description="Helical" evidence="1">
    <location>
        <begin position="32"/>
        <end position="56"/>
    </location>
</feature>
<keyword evidence="1" id="KW-0472">Membrane</keyword>
<dbReference type="AlphaFoldDB" id="A0A197JYK9"/>
<gene>
    <name evidence="2" type="ORF">K457DRAFT_501101</name>
</gene>
<evidence type="ECO:0000313" key="2">
    <source>
        <dbReference type="EMBL" id="OAQ29526.1"/>
    </source>
</evidence>
<organism evidence="2 3">
    <name type="scientific">Linnemannia elongata AG-77</name>
    <dbReference type="NCBI Taxonomy" id="1314771"/>
    <lineage>
        <taxon>Eukaryota</taxon>
        <taxon>Fungi</taxon>
        <taxon>Fungi incertae sedis</taxon>
        <taxon>Mucoromycota</taxon>
        <taxon>Mortierellomycotina</taxon>
        <taxon>Mortierellomycetes</taxon>
        <taxon>Mortierellales</taxon>
        <taxon>Mortierellaceae</taxon>
        <taxon>Linnemannia</taxon>
    </lineage>
</organism>
<feature type="transmembrane region" description="Helical" evidence="1">
    <location>
        <begin position="6"/>
        <end position="25"/>
    </location>
</feature>
<dbReference type="Proteomes" id="UP000078512">
    <property type="component" value="Unassembled WGS sequence"/>
</dbReference>
<evidence type="ECO:0000256" key="1">
    <source>
        <dbReference type="SAM" id="Phobius"/>
    </source>
</evidence>
<accession>A0A197JYK9</accession>
<proteinExistence type="predicted"/>
<evidence type="ECO:0000313" key="3">
    <source>
        <dbReference type="Proteomes" id="UP000078512"/>
    </source>
</evidence>
<keyword evidence="3" id="KW-1185">Reference proteome</keyword>
<dbReference type="EMBL" id="KV442040">
    <property type="protein sequence ID" value="OAQ29526.1"/>
    <property type="molecule type" value="Genomic_DNA"/>
</dbReference>
<keyword evidence="1" id="KW-0812">Transmembrane</keyword>
<feature type="transmembrane region" description="Helical" evidence="1">
    <location>
        <begin position="76"/>
        <end position="95"/>
    </location>
</feature>
<keyword evidence="1" id="KW-1133">Transmembrane helix</keyword>
<reference evidence="2 3" key="1">
    <citation type="submission" date="2016-05" db="EMBL/GenBank/DDBJ databases">
        <title>Genome sequencing reveals origins of a unique bacterial endosymbiosis in the earliest lineages of terrestrial Fungi.</title>
        <authorList>
            <consortium name="DOE Joint Genome Institute"/>
            <person name="Uehling J."/>
            <person name="Gryganskyi A."/>
            <person name="Hameed K."/>
            <person name="Tschaplinski T."/>
            <person name="Misztal P."/>
            <person name="Wu S."/>
            <person name="Desiro A."/>
            <person name="Vande Pol N."/>
            <person name="Du Z.-Y."/>
            <person name="Zienkiewicz A."/>
            <person name="Zienkiewicz K."/>
            <person name="Morin E."/>
            <person name="Tisserant E."/>
            <person name="Splivallo R."/>
            <person name="Hainaut M."/>
            <person name="Henrissat B."/>
            <person name="Ohm R."/>
            <person name="Kuo A."/>
            <person name="Yan J."/>
            <person name="Lipzen A."/>
            <person name="Nolan M."/>
            <person name="Labutti K."/>
            <person name="Barry K."/>
            <person name="Goldstein A."/>
            <person name="Labbe J."/>
            <person name="Schadt C."/>
            <person name="Tuskan G."/>
            <person name="Grigoriev I."/>
            <person name="Martin F."/>
            <person name="Vilgalys R."/>
            <person name="Bonito G."/>
        </authorList>
    </citation>
    <scope>NUCLEOTIDE SEQUENCE [LARGE SCALE GENOMIC DNA]</scope>
    <source>
        <strain evidence="2 3">AG-77</strain>
    </source>
</reference>
<sequence length="96" mass="10928">MSLLAAIMSLPLSCPFHLGMLALLLHRTGFLVAATVVLSLYLSLLFATFLCFPRLFLFNLPLTLSLFLPSPPLPLFFSRLFIFVTFRFSFLFFSFL</sequence>
<protein>
    <submittedName>
        <fullName evidence="2">Uncharacterized protein</fullName>
    </submittedName>
</protein>
<name>A0A197JYK9_9FUNG</name>